<dbReference type="GO" id="GO:0004252">
    <property type="term" value="F:serine-type endopeptidase activity"/>
    <property type="evidence" value="ECO:0007669"/>
    <property type="project" value="UniProtKB-UniRule"/>
</dbReference>
<feature type="region of interest" description="Disordered" evidence="6">
    <location>
        <begin position="145"/>
        <end position="178"/>
    </location>
</feature>
<keyword evidence="3 5" id="KW-0378">Hydrolase</keyword>
<dbReference type="InterPro" id="IPR006311">
    <property type="entry name" value="TAT_signal"/>
</dbReference>
<dbReference type="PROSITE" id="PS00138">
    <property type="entry name" value="SUBTILASE_SER"/>
    <property type="match status" value="1"/>
</dbReference>
<name>A0A6B0GN06_9EURY</name>
<dbReference type="PROSITE" id="PS51892">
    <property type="entry name" value="SUBTILASE"/>
    <property type="match status" value="1"/>
</dbReference>
<dbReference type="SUPFAM" id="SSF52743">
    <property type="entry name" value="Subtilisin-like"/>
    <property type="match status" value="1"/>
</dbReference>
<dbReference type="PANTHER" id="PTHR43399:SF4">
    <property type="entry name" value="CELL WALL-ASSOCIATED PROTEASE"/>
    <property type="match status" value="1"/>
</dbReference>
<evidence type="ECO:0000256" key="1">
    <source>
        <dbReference type="ARBA" id="ARBA00011073"/>
    </source>
</evidence>
<comment type="caution">
    <text evidence="8">The sequence shown here is derived from an EMBL/GenBank/DDBJ whole genome shotgun (WGS) entry which is preliminary data.</text>
</comment>
<dbReference type="PROSITE" id="PS00137">
    <property type="entry name" value="SUBTILASE_HIS"/>
    <property type="match status" value="1"/>
</dbReference>
<dbReference type="Pfam" id="PF00082">
    <property type="entry name" value="Peptidase_S8"/>
    <property type="match status" value="2"/>
</dbReference>
<evidence type="ECO:0000256" key="4">
    <source>
        <dbReference type="ARBA" id="ARBA00022825"/>
    </source>
</evidence>
<feature type="domain" description="Peptidase S8/S53" evidence="7">
    <location>
        <begin position="294"/>
        <end position="525"/>
    </location>
</feature>
<organism evidence="8 9">
    <name type="scientific">Halomarina oriensis</name>
    <dbReference type="NCBI Taxonomy" id="671145"/>
    <lineage>
        <taxon>Archaea</taxon>
        <taxon>Methanobacteriati</taxon>
        <taxon>Methanobacteriota</taxon>
        <taxon>Stenosarchaea group</taxon>
        <taxon>Halobacteria</taxon>
        <taxon>Halobacteriales</taxon>
        <taxon>Natronomonadaceae</taxon>
        <taxon>Halomarina</taxon>
    </lineage>
</organism>
<gene>
    <name evidence="8" type="ORF">GQS65_00310</name>
</gene>
<proteinExistence type="inferred from homology"/>
<dbReference type="InterPro" id="IPR000209">
    <property type="entry name" value="Peptidase_S8/S53_dom"/>
</dbReference>
<dbReference type="PRINTS" id="PR00723">
    <property type="entry name" value="SUBTILISIN"/>
</dbReference>
<reference evidence="8 9" key="1">
    <citation type="submission" date="2019-12" db="EMBL/GenBank/DDBJ databases">
        <title>Halocatena pleomorpha gen. nov. sp. nov., an extremely halophilic archaeon of family Halobacteriaceae isolated from saltpan soil.</title>
        <authorList>
            <person name="Pal Y."/>
            <person name="Verma A."/>
            <person name="Krishnamurthi S."/>
            <person name="Kumar P."/>
        </authorList>
    </citation>
    <scope>NUCLEOTIDE SEQUENCE [LARGE SCALE GENOMIC DNA]</scope>
    <source>
        <strain evidence="8 9">JCM 16495</strain>
    </source>
</reference>
<keyword evidence="9" id="KW-1185">Reference proteome</keyword>
<dbReference type="InterPro" id="IPR023828">
    <property type="entry name" value="Peptidase_S8_Ser-AS"/>
</dbReference>
<dbReference type="PANTHER" id="PTHR43399">
    <property type="entry name" value="SUBTILISIN-RELATED"/>
    <property type="match status" value="1"/>
</dbReference>
<accession>A0A6B0GN06</accession>
<sequence length="824" mass="85720">MTRRDEDSSQTELTRRTFVRTTGLLAGAGVLGAGASGRGAATTALDDDFLNFRAQEAQKVWDRGYRGRTDRTIALTDSGLEARHPDLGPWNGIQALVENGEVTLRRPDEGTAADESEVFADVEGTPTADTPKTVGWYDPGTRYGDYDRPRDPNGHGTHCTSIMGGSGRASAVDESTVQQERPRTALAAVVGNVLGYEVEAEAGTGVFASAYGEAIELRIEGPDGETLDSTAIDSDASTTDNVVVEAPAEQTGTYTVYAQAAGNTALSAAFLERIAVGAFLDPDSTAADRTGEASGLHTGVAPDHSLVCLQGLSTPTNDLGANAEEFARIFNMRAVNMSWGYVGGLPLGAAGGTLGDIPASIKEIAQAGVLTCAAAGNAATPANGNGAPGIADECLSVVATGPLDGISAYSSGGIGGLDEDADFRSPEPDDAYMKPDVTAPGGYVTDSIIAALTGQPDTPESEQPPIREYTRKAGTSMAAPFTTGVAGLVAQAMEEDAPSSLSLPAPADAGLEDVYRLKQAILATASETVFTAAPYHRVKAPTYDFGGRDPYEGFGRVNPSAAVDATTRELSGTSEETVGLNLPEDERAVAGYVQAGPGTVTAEVSFAGYSGGEKGQAVENPHVDLFVYDAETPAQFGEPNILGRAQGLDGNATVEVSLGRESETKTLYVVAKLVNVPGAVNGTDVQARLDLTTSVEDGFFVDGTREDDGSVFTGGQTNQVDITVDPSEKCRTRDVVPSEWTVLAEQSDDVKRVEEADGVQYVYFRKKAKADTDTTYSYFVEAPDGLTFSGAYTFGPAEVDPGSGWVGVAGTSDTNVVEGQNTNV</sequence>
<evidence type="ECO:0000259" key="7">
    <source>
        <dbReference type="Pfam" id="PF00082"/>
    </source>
</evidence>
<feature type="active site" description="Charge relay system" evidence="5">
    <location>
        <position position="155"/>
    </location>
</feature>
<evidence type="ECO:0000256" key="3">
    <source>
        <dbReference type="ARBA" id="ARBA00022801"/>
    </source>
</evidence>
<dbReference type="PROSITE" id="PS50194">
    <property type="entry name" value="FILAMIN_REPEAT"/>
    <property type="match status" value="1"/>
</dbReference>
<dbReference type="InterPro" id="IPR015500">
    <property type="entry name" value="Peptidase_S8_subtilisin-rel"/>
</dbReference>
<evidence type="ECO:0000256" key="6">
    <source>
        <dbReference type="SAM" id="MobiDB-lite"/>
    </source>
</evidence>
<dbReference type="EMBL" id="WSZK01000001">
    <property type="protein sequence ID" value="MWG32948.1"/>
    <property type="molecule type" value="Genomic_DNA"/>
</dbReference>
<evidence type="ECO:0000256" key="5">
    <source>
        <dbReference type="PROSITE-ProRule" id="PRU01240"/>
    </source>
</evidence>
<feature type="active site" description="Charge relay system" evidence="5">
    <location>
        <position position="476"/>
    </location>
</feature>
<dbReference type="GO" id="GO:0006508">
    <property type="term" value="P:proteolysis"/>
    <property type="evidence" value="ECO:0007669"/>
    <property type="project" value="UniProtKB-KW"/>
</dbReference>
<dbReference type="AlphaFoldDB" id="A0A6B0GN06"/>
<dbReference type="Gene3D" id="3.40.50.200">
    <property type="entry name" value="Peptidase S8/S53 domain"/>
    <property type="match status" value="2"/>
</dbReference>
<dbReference type="InterPro" id="IPR022398">
    <property type="entry name" value="Peptidase_S8_His-AS"/>
</dbReference>
<evidence type="ECO:0000313" key="9">
    <source>
        <dbReference type="Proteomes" id="UP000451471"/>
    </source>
</evidence>
<evidence type="ECO:0000313" key="8">
    <source>
        <dbReference type="EMBL" id="MWG32948.1"/>
    </source>
</evidence>
<keyword evidence="2 5" id="KW-0645">Protease</keyword>
<dbReference type="Proteomes" id="UP000451471">
    <property type="component" value="Unassembled WGS sequence"/>
</dbReference>
<dbReference type="PROSITE" id="PS51318">
    <property type="entry name" value="TAT"/>
    <property type="match status" value="1"/>
</dbReference>
<feature type="domain" description="Peptidase S8/S53" evidence="7">
    <location>
        <begin position="72"/>
        <end position="278"/>
    </location>
</feature>
<keyword evidence="4 5" id="KW-0720">Serine protease</keyword>
<dbReference type="InterPro" id="IPR017868">
    <property type="entry name" value="Filamin/ABP280_repeat-like"/>
</dbReference>
<evidence type="ECO:0000256" key="2">
    <source>
        <dbReference type="ARBA" id="ARBA00022670"/>
    </source>
</evidence>
<dbReference type="InterPro" id="IPR051048">
    <property type="entry name" value="Peptidase_S8/S53_subtilisin"/>
</dbReference>
<dbReference type="InterPro" id="IPR036852">
    <property type="entry name" value="Peptidase_S8/S53_dom_sf"/>
</dbReference>
<protein>
    <submittedName>
        <fullName evidence="8">S8 family serine peptidase</fullName>
    </submittedName>
</protein>
<comment type="similarity">
    <text evidence="1 5">Belongs to the peptidase S8 family.</text>
</comment>
<feature type="active site" description="Charge relay system" evidence="5">
    <location>
        <position position="77"/>
    </location>
</feature>